<dbReference type="CDD" id="cd00761">
    <property type="entry name" value="Glyco_tranf_GTA_type"/>
    <property type="match status" value="1"/>
</dbReference>
<dbReference type="Pfam" id="PF00535">
    <property type="entry name" value="Glycos_transf_2"/>
    <property type="match status" value="2"/>
</dbReference>
<keyword evidence="1" id="KW-1003">Cell membrane</keyword>
<sequence length="1206" mass="134608">MCQPIRCWPRHLFKVFAVNQQTLVSIAIPAFNPEFFRATLLSALNQDYPALDVLVCDDSRGAEIQRIVDEVVGETGKPVRYVRNPQTLGFAGNLLACLEHAQGPLIKFLCDDDRLFPDCVSLQAEVMQQHADVSMTICQRMLCAADDALLPPRMLNAVMCPEDAVVKGSDLLEALETNAPNLFGGLSHALLRRDWVAEFLPALVQEGGFVARLDMALYICLMRRGNLGHLSRFLSMERLHPGRLSHQASMTMAFPVETDWIKAMLAARSSEPAPASGWVRYLPLERYHGEQDAQWDEYELNRLYGAQQARQAQQVGTDCLSFDEVYAQWLECRDLSAAQLKALPKRFERWGRQPRIVPVIWAEAGEELALRATLGSLAAQSYGAASTWLLAPAMLELADAVGVERMLVQGNGLAQVQARLARANDVDWVLLLRAGDRLVPHALAIMGERMAVRERACIYVDEGSHDTLRPTTPIFKPDFNLDLMRSLPYVGRVLAFNCAALREVGGFDPDFDTLAPHDALWRLAESRGLQAIEHIDELLVHCQWDFGQWLHDPRCVQQAPRVVRAHLQRLGVDAEVLGAEGLSLCRVLYQHPLQAMVSILVTLGDDLGAAMRCVESLFEHTRYGHFEVLLVASPDTPSDLRQWLQAMQGLGSDQLRVVEVAGGSQVAQLNQASEAARGDYLLLLDSACVAFDKPWLEQLMAQAQRPEVGVVAPKLCTQSGEIFAAGLVLGLHGGVNSPFVGMPADSGGYMLRLNAVQNWSALSLDCLLVRRDLFATLGGFDVQGLQGGLQDADLCLRIREQGYLAVWTPHAVLVRFASTRDVPADSQRKLLDKDIFHERWLAKVARDPAYNRNLSLKMASFNLDAGQRRGWDPFISRVLPSVLALPINTSAVGHYRVAQPFTELERAGWIQGRLDFSTPEMIEIEREHPDVMILQCRYTINSIEEMTRFKRLSNARRIYEIDDYIIDVPKKNAHARNMPANMRELVTQGIALCDRVVVSTQPLADALSGMHQDIRVVPNMLAATLWAGLASERQSSARPRVGWAGGTSHRGDLELLLEVIRELADEVDWVFFGMCPDALRPYVKEFHKGVPLALYPQKLASLNLDLALAPLEQNLFNDCKSNLRLLEYGACGFPVICTDTKAYDGYLPCTRVRNNTTEQWLEAIRMHLADPAASYRQGDALREAVLRDYVLMPHHLQQWANAWLAD</sequence>
<dbReference type="PANTHER" id="PTHR43685:SF2">
    <property type="entry name" value="GLYCOSYLTRANSFERASE 2-LIKE DOMAIN-CONTAINING PROTEIN"/>
    <property type="match status" value="1"/>
</dbReference>
<dbReference type="InterPro" id="IPR001173">
    <property type="entry name" value="Glyco_trans_2-like"/>
</dbReference>
<keyword evidence="1" id="KW-0472">Membrane</keyword>
<dbReference type="Gene3D" id="3.90.550.10">
    <property type="entry name" value="Spore Coat Polysaccharide Biosynthesis Protein SpsA, Chain A"/>
    <property type="match status" value="3"/>
</dbReference>
<accession>A0AAQ1SVH6</accession>
<dbReference type="PANTHER" id="PTHR43685">
    <property type="entry name" value="GLYCOSYLTRANSFERASE"/>
    <property type="match status" value="1"/>
</dbReference>
<evidence type="ECO:0000313" key="3">
    <source>
        <dbReference type="EMBL" id="SPO62863.1"/>
    </source>
</evidence>
<dbReference type="Proteomes" id="UP000294335">
    <property type="component" value="Unassembled WGS sequence"/>
</dbReference>
<gene>
    <name evidence="3" type="ORF">JV551A3_V1_1870064</name>
</gene>
<keyword evidence="1" id="KW-0997">Cell inner membrane</keyword>
<evidence type="ECO:0000256" key="1">
    <source>
        <dbReference type="ARBA" id="ARBA00022519"/>
    </source>
</evidence>
<organism evidence="3 4">
    <name type="scientific">Pseudomonas inefficax</name>
    <dbReference type="NCBI Taxonomy" id="2078786"/>
    <lineage>
        <taxon>Bacteria</taxon>
        <taxon>Pseudomonadati</taxon>
        <taxon>Pseudomonadota</taxon>
        <taxon>Gammaproteobacteria</taxon>
        <taxon>Pseudomonadales</taxon>
        <taxon>Pseudomonadaceae</taxon>
        <taxon>Pseudomonas</taxon>
    </lineage>
</organism>
<feature type="domain" description="Glycosyltransferase 2-like" evidence="2">
    <location>
        <begin position="612"/>
        <end position="717"/>
    </location>
</feature>
<dbReference type="Gene3D" id="3.40.50.2000">
    <property type="entry name" value="Glycogen Phosphorylase B"/>
    <property type="match status" value="1"/>
</dbReference>
<comment type="caution">
    <text evidence="3">The sequence shown here is derived from an EMBL/GenBank/DDBJ whole genome shotgun (WGS) entry which is preliminary data.</text>
</comment>
<dbReference type="InterPro" id="IPR029044">
    <property type="entry name" value="Nucleotide-diphossugar_trans"/>
</dbReference>
<dbReference type="SUPFAM" id="SSF53448">
    <property type="entry name" value="Nucleotide-diphospho-sugar transferases"/>
    <property type="match status" value="3"/>
</dbReference>
<reference evidence="3 4" key="1">
    <citation type="submission" date="2018-02" db="EMBL/GenBank/DDBJ databases">
        <authorList>
            <person name="Dubost A."/>
        </authorList>
    </citation>
    <scope>NUCLEOTIDE SEQUENCE [LARGE SCALE GENOMIC DNA]</scope>
    <source>
        <strain evidence="4">JV551A3</strain>
    </source>
</reference>
<keyword evidence="4" id="KW-1185">Reference proteome</keyword>
<proteinExistence type="predicted"/>
<evidence type="ECO:0000313" key="4">
    <source>
        <dbReference type="Proteomes" id="UP000294335"/>
    </source>
</evidence>
<feature type="domain" description="Glycosyltransferase 2-like" evidence="2">
    <location>
        <begin position="25"/>
        <end position="150"/>
    </location>
</feature>
<dbReference type="InterPro" id="IPR050834">
    <property type="entry name" value="Glycosyltransf_2"/>
</dbReference>
<dbReference type="EMBL" id="OPYN01000187">
    <property type="protein sequence ID" value="SPO62863.1"/>
    <property type="molecule type" value="Genomic_DNA"/>
</dbReference>
<dbReference type="AlphaFoldDB" id="A0AAQ1SVH6"/>
<name>A0AAQ1SVH6_9PSED</name>
<evidence type="ECO:0000259" key="2">
    <source>
        <dbReference type="Pfam" id="PF00535"/>
    </source>
</evidence>
<protein>
    <recommendedName>
        <fullName evidence="2">Glycosyltransferase 2-like domain-containing protein</fullName>
    </recommendedName>
</protein>
<dbReference type="SUPFAM" id="SSF53756">
    <property type="entry name" value="UDP-Glycosyltransferase/glycogen phosphorylase"/>
    <property type="match status" value="1"/>
</dbReference>